<dbReference type="PROSITE" id="PS50097">
    <property type="entry name" value="BTB"/>
    <property type="match status" value="1"/>
</dbReference>
<dbReference type="SMART" id="SM00225">
    <property type="entry name" value="BTB"/>
    <property type="match status" value="1"/>
</dbReference>
<dbReference type="Pfam" id="PF00651">
    <property type="entry name" value="BTB"/>
    <property type="match status" value="1"/>
</dbReference>
<evidence type="ECO:0000313" key="3">
    <source>
        <dbReference type="Proteomes" id="UP001239795"/>
    </source>
</evidence>
<accession>A0AAI9XDY8</accession>
<dbReference type="Gene3D" id="3.30.710.10">
    <property type="entry name" value="Potassium Channel Kv1.1, Chain A"/>
    <property type="match status" value="1"/>
</dbReference>
<dbReference type="Proteomes" id="UP001239795">
    <property type="component" value="Unassembled WGS sequence"/>
</dbReference>
<dbReference type="PANTHER" id="PTHR24413">
    <property type="entry name" value="SPECKLE-TYPE POZ PROTEIN"/>
    <property type="match status" value="1"/>
</dbReference>
<evidence type="ECO:0000313" key="2">
    <source>
        <dbReference type="EMBL" id="KAK1446196.1"/>
    </source>
</evidence>
<evidence type="ECO:0000259" key="1">
    <source>
        <dbReference type="PROSITE" id="PS50097"/>
    </source>
</evidence>
<dbReference type="EMBL" id="MLGG01000090">
    <property type="protein sequence ID" value="KAK1446196.1"/>
    <property type="molecule type" value="Genomic_DNA"/>
</dbReference>
<comment type="caution">
    <text evidence="2">The sequence shown here is derived from an EMBL/GenBank/DDBJ whole genome shotgun (WGS) entry which is preliminary data.</text>
</comment>
<dbReference type="InterPro" id="IPR000210">
    <property type="entry name" value="BTB/POZ_dom"/>
</dbReference>
<organism evidence="2 3">
    <name type="scientific">Colletotrichum melonis</name>
    <dbReference type="NCBI Taxonomy" id="1209925"/>
    <lineage>
        <taxon>Eukaryota</taxon>
        <taxon>Fungi</taxon>
        <taxon>Dikarya</taxon>
        <taxon>Ascomycota</taxon>
        <taxon>Pezizomycotina</taxon>
        <taxon>Sordariomycetes</taxon>
        <taxon>Hypocreomycetidae</taxon>
        <taxon>Glomerellales</taxon>
        <taxon>Glomerellaceae</taxon>
        <taxon>Colletotrichum</taxon>
        <taxon>Colletotrichum acutatum species complex</taxon>
    </lineage>
</organism>
<name>A0AAI9XDY8_9PEZI</name>
<dbReference type="SUPFAM" id="SSF54695">
    <property type="entry name" value="POZ domain"/>
    <property type="match status" value="1"/>
</dbReference>
<feature type="domain" description="BTB" evidence="1">
    <location>
        <begin position="16"/>
        <end position="83"/>
    </location>
</feature>
<protein>
    <recommendedName>
        <fullName evidence="1">BTB domain-containing protein</fullName>
    </recommendedName>
</protein>
<gene>
    <name evidence="2" type="ORF">CMEL01_10439</name>
</gene>
<dbReference type="AlphaFoldDB" id="A0AAI9XDY8"/>
<dbReference type="InterPro" id="IPR011333">
    <property type="entry name" value="SKP1/BTB/POZ_sf"/>
</dbReference>
<proteinExistence type="predicted"/>
<sequence length="223" mass="25737">MAEEDHRWMIETGRLSDFKLICRGEVINVHKIILAGHSQRFETIFNDDFQQNKDGVMVLEDVEPELMRHLLDYFYKGTTEWNVPEADLKLNVRLWILACRLRARTVMFTVEKRIMTALESYESKVRVLVFIDKVFTNPVCSVSALGYTAGEAAWALFLDKERPEAANYVSLASSKYQRLANMMLWWSSQYTSFTQNRGIVQVVSTGQVREAILTGKLTPTLRT</sequence>
<dbReference type="CDD" id="cd18186">
    <property type="entry name" value="BTB_POZ_ZBTB_KLHL-like"/>
    <property type="match status" value="1"/>
</dbReference>
<reference evidence="2 3" key="1">
    <citation type="submission" date="2016-10" db="EMBL/GenBank/DDBJ databases">
        <title>The genome sequence of Colletotrichum fioriniae PJ7.</title>
        <authorList>
            <person name="Baroncelli R."/>
        </authorList>
    </citation>
    <scope>NUCLEOTIDE SEQUENCE [LARGE SCALE GENOMIC DNA]</scope>
    <source>
        <strain evidence="2">Col 31</strain>
    </source>
</reference>
<keyword evidence="3" id="KW-1185">Reference proteome</keyword>